<feature type="non-terminal residue" evidence="2">
    <location>
        <position position="1"/>
    </location>
</feature>
<dbReference type="HOGENOM" id="CLU_1286060_0_0_1"/>
<dbReference type="Proteomes" id="UP000054097">
    <property type="component" value="Unassembled WGS sequence"/>
</dbReference>
<keyword evidence="3" id="KW-1185">Reference proteome</keyword>
<dbReference type="EMBL" id="KN824286">
    <property type="protein sequence ID" value="KIM30085.1"/>
    <property type="molecule type" value="Genomic_DNA"/>
</dbReference>
<dbReference type="AlphaFoldDB" id="A0A0C3B000"/>
<feature type="compositionally biased region" description="Pro residues" evidence="1">
    <location>
        <begin position="81"/>
        <end position="93"/>
    </location>
</feature>
<feature type="compositionally biased region" description="Polar residues" evidence="1">
    <location>
        <begin position="104"/>
        <end position="130"/>
    </location>
</feature>
<name>A0A0C3B000_SERVB</name>
<proteinExistence type="predicted"/>
<gene>
    <name evidence="2" type="ORF">M408DRAFT_100897</name>
</gene>
<sequence>SHRVASDTSRYTASSSSSSSPHPPSCSRPATPACPTSTYSPSLSPMSSPHYSAGPVLWSHSQAPVAPSFPMQPNYRNSSPSTPPHPNAVPSSPPTFSRYPPNSPQSTMRLSPQPSSSQATLHRHTQGSSSRKLKEAPKNLPYTQRLHEALRELQFNNYSWEVNEHVDGHGKVWHQATFNLFGRPFAFSDWRDNKAASKQEAARLALPILRDTYMR</sequence>
<evidence type="ECO:0000313" key="2">
    <source>
        <dbReference type="EMBL" id="KIM30085.1"/>
    </source>
</evidence>
<evidence type="ECO:0000313" key="3">
    <source>
        <dbReference type="Proteomes" id="UP000054097"/>
    </source>
</evidence>
<feature type="compositionally biased region" description="Low complexity" evidence="1">
    <location>
        <begin position="27"/>
        <end position="52"/>
    </location>
</feature>
<evidence type="ECO:0000256" key="1">
    <source>
        <dbReference type="SAM" id="MobiDB-lite"/>
    </source>
</evidence>
<protein>
    <recommendedName>
        <fullName evidence="4">DRBM domain-containing protein</fullName>
    </recommendedName>
</protein>
<evidence type="ECO:0008006" key="4">
    <source>
        <dbReference type="Google" id="ProtNLM"/>
    </source>
</evidence>
<accession>A0A0C3B000</accession>
<feature type="compositionally biased region" description="Polar residues" evidence="1">
    <location>
        <begin position="1"/>
        <end position="13"/>
    </location>
</feature>
<reference evidence="2 3" key="1">
    <citation type="submission" date="2014-04" db="EMBL/GenBank/DDBJ databases">
        <authorList>
            <consortium name="DOE Joint Genome Institute"/>
            <person name="Kuo A."/>
            <person name="Zuccaro A."/>
            <person name="Kohler A."/>
            <person name="Nagy L.G."/>
            <person name="Floudas D."/>
            <person name="Copeland A."/>
            <person name="Barry K.W."/>
            <person name="Cichocki N."/>
            <person name="Veneault-Fourrey C."/>
            <person name="LaButti K."/>
            <person name="Lindquist E.A."/>
            <person name="Lipzen A."/>
            <person name="Lundell T."/>
            <person name="Morin E."/>
            <person name="Murat C."/>
            <person name="Sun H."/>
            <person name="Tunlid A."/>
            <person name="Henrissat B."/>
            <person name="Grigoriev I.V."/>
            <person name="Hibbett D.S."/>
            <person name="Martin F."/>
            <person name="Nordberg H.P."/>
            <person name="Cantor M.N."/>
            <person name="Hua S.X."/>
        </authorList>
    </citation>
    <scope>NUCLEOTIDE SEQUENCE [LARGE SCALE GENOMIC DNA]</scope>
    <source>
        <strain evidence="2 3">MAFF 305830</strain>
    </source>
</reference>
<reference evidence="3" key="2">
    <citation type="submission" date="2015-01" db="EMBL/GenBank/DDBJ databases">
        <title>Evolutionary Origins and Diversification of the Mycorrhizal Mutualists.</title>
        <authorList>
            <consortium name="DOE Joint Genome Institute"/>
            <consortium name="Mycorrhizal Genomics Consortium"/>
            <person name="Kohler A."/>
            <person name="Kuo A."/>
            <person name="Nagy L.G."/>
            <person name="Floudas D."/>
            <person name="Copeland A."/>
            <person name="Barry K.W."/>
            <person name="Cichocki N."/>
            <person name="Veneault-Fourrey C."/>
            <person name="LaButti K."/>
            <person name="Lindquist E.A."/>
            <person name="Lipzen A."/>
            <person name="Lundell T."/>
            <person name="Morin E."/>
            <person name="Murat C."/>
            <person name="Riley R."/>
            <person name="Ohm R."/>
            <person name="Sun H."/>
            <person name="Tunlid A."/>
            <person name="Henrissat B."/>
            <person name="Grigoriev I.V."/>
            <person name="Hibbett D.S."/>
            <person name="Martin F."/>
        </authorList>
    </citation>
    <scope>NUCLEOTIDE SEQUENCE [LARGE SCALE GENOMIC DNA]</scope>
    <source>
        <strain evidence="3">MAFF 305830</strain>
    </source>
</reference>
<organism evidence="2 3">
    <name type="scientific">Serendipita vermifera MAFF 305830</name>
    <dbReference type="NCBI Taxonomy" id="933852"/>
    <lineage>
        <taxon>Eukaryota</taxon>
        <taxon>Fungi</taxon>
        <taxon>Dikarya</taxon>
        <taxon>Basidiomycota</taxon>
        <taxon>Agaricomycotina</taxon>
        <taxon>Agaricomycetes</taxon>
        <taxon>Sebacinales</taxon>
        <taxon>Serendipitaceae</taxon>
        <taxon>Serendipita</taxon>
    </lineage>
</organism>
<feature type="region of interest" description="Disordered" evidence="1">
    <location>
        <begin position="1"/>
        <end position="139"/>
    </location>
</feature>